<gene>
    <name evidence="2" type="primary">nfnA</name>
    <name evidence="2" type="ORF">GURASL_33730</name>
</gene>
<sequence>MTAPLSVKEQLAIPRVKMAELDPELRRAGFAEVNRGLRLEEALREAQRCIQCKSRPCVQGCPVEVAIPEFIGALAENDLPGAAAILRRDNALPAVCGRVCPQESQCEAQCVRGIKGEAVAIGYLERFVADWALEHGERSPVDANSSSAGRAVAVVGCGPAGLTAAGELARKGHQVTIFEALHDTGGVLRYGIPEFRLPKTIIDAEVAELQALGVRIECNVIVGKTLTLEQLRAEYDAVFVANGAGLPMMLDIPGENFKGVYSANEYLTRVNLMGAGRDSAATTPIVIGRHVAVIGGGNTAMDCVRTARRLGAERAMIIYRRSEAEMPARLEEIKHAKEEGVEFLMLTAPLAIGEDGKGWVASLRCQRMELGAPDASGRCRPVAVAGAFFDLPVDVVINAIGTRANPLLTASAPELGLTRWGNILSDEQGATNLTGVYAGGDIVRGGATVILAMGDGKRAAAAIDDYLASP</sequence>
<dbReference type="Gene3D" id="3.50.50.60">
    <property type="entry name" value="FAD/NAD(P)-binding domain"/>
    <property type="match status" value="3"/>
</dbReference>
<dbReference type="InterPro" id="IPR036188">
    <property type="entry name" value="FAD/NAD-bd_sf"/>
</dbReference>
<dbReference type="InterPro" id="IPR017896">
    <property type="entry name" value="4Fe4S_Fe-S-bd"/>
</dbReference>
<dbReference type="PANTHER" id="PTHR42783:SF3">
    <property type="entry name" value="GLUTAMATE SYNTHASE [NADPH] SMALL CHAIN-RELATED"/>
    <property type="match status" value="1"/>
</dbReference>
<dbReference type="NCBIfam" id="TIGR01316">
    <property type="entry name" value="gltA"/>
    <property type="match status" value="1"/>
</dbReference>
<dbReference type="RefSeq" id="WP_282000549.1">
    <property type="nucleotide sequence ID" value="NZ_AP027151.1"/>
</dbReference>
<evidence type="ECO:0000259" key="1">
    <source>
        <dbReference type="PROSITE" id="PS51379"/>
    </source>
</evidence>
<name>A0ABM8EPR3_9BACT</name>
<accession>A0ABM8EPR3</accession>
<dbReference type="SUPFAM" id="SSF51971">
    <property type="entry name" value="Nucleotide-binding domain"/>
    <property type="match status" value="1"/>
</dbReference>
<dbReference type="Pfam" id="PF14691">
    <property type="entry name" value="Fer4_20"/>
    <property type="match status" value="1"/>
</dbReference>
<evidence type="ECO:0000313" key="3">
    <source>
        <dbReference type="Proteomes" id="UP001317705"/>
    </source>
</evidence>
<dbReference type="PROSITE" id="PS51379">
    <property type="entry name" value="4FE4S_FER_2"/>
    <property type="match status" value="1"/>
</dbReference>
<protein>
    <submittedName>
        <fullName evidence="2">Glutamate synthase (NADPH), homotetrameric</fullName>
    </submittedName>
</protein>
<dbReference type="InterPro" id="IPR023753">
    <property type="entry name" value="FAD/NAD-binding_dom"/>
</dbReference>
<feature type="domain" description="4Fe-4S ferredoxin-type" evidence="1">
    <location>
        <begin position="40"/>
        <end position="71"/>
    </location>
</feature>
<dbReference type="InterPro" id="IPR028261">
    <property type="entry name" value="DPD_II"/>
</dbReference>
<keyword evidence="3" id="KW-1185">Reference proteome</keyword>
<evidence type="ECO:0000313" key="2">
    <source>
        <dbReference type="EMBL" id="BDV44450.1"/>
    </source>
</evidence>
<proteinExistence type="predicted"/>
<dbReference type="PRINTS" id="PR00419">
    <property type="entry name" value="ADXRDTASE"/>
</dbReference>
<dbReference type="Proteomes" id="UP001317705">
    <property type="component" value="Chromosome"/>
</dbReference>
<organism evidence="2 3">
    <name type="scientific">Geotalea uraniireducens</name>
    <dbReference type="NCBI Taxonomy" id="351604"/>
    <lineage>
        <taxon>Bacteria</taxon>
        <taxon>Pseudomonadati</taxon>
        <taxon>Thermodesulfobacteriota</taxon>
        <taxon>Desulfuromonadia</taxon>
        <taxon>Geobacterales</taxon>
        <taxon>Geobacteraceae</taxon>
        <taxon>Geotalea</taxon>
    </lineage>
</organism>
<dbReference type="Gene3D" id="1.10.1060.10">
    <property type="entry name" value="Alpha-helical ferredoxin"/>
    <property type="match status" value="1"/>
</dbReference>
<dbReference type="InterPro" id="IPR009051">
    <property type="entry name" value="Helical_ferredxn"/>
</dbReference>
<reference evidence="2 3" key="1">
    <citation type="submission" date="2022-12" db="EMBL/GenBank/DDBJ databases">
        <title>Polyphasic characterization of Geotalea uranireducens NIT-SL11 newly isolated from a complex of sewage sludge and microbially reduced graphene oxide.</title>
        <authorList>
            <person name="Xie L."/>
            <person name="Yoshida N."/>
            <person name="Meng L."/>
        </authorList>
    </citation>
    <scope>NUCLEOTIDE SEQUENCE [LARGE SCALE GENOMIC DNA]</scope>
    <source>
        <strain evidence="2 3">NIT-SL11</strain>
    </source>
</reference>
<dbReference type="PANTHER" id="PTHR42783">
    <property type="entry name" value="GLUTAMATE SYNTHASE [NADPH] SMALL CHAIN"/>
    <property type="match status" value="1"/>
</dbReference>
<dbReference type="EMBL" id="AP027151">
    <property type="protein sequence ID" value="BDV44450.1"/>
    <property type="molecule type" value="Genomic_DNA"/>
</dbReference>
<dbReference type="InterPro" id="IPR006004">
    <property type="entry name" value="SudA-like"/>
</dbReference>
<dbReference type="Pfam" id="PF07992">
    <property type="entry name" value="Pyr_redox_2"/>
    <property type="match status" value="1"/>
</dbReference>
<dbReference type="SUPFAM" id="SSF46548">
    <property type="entry name" value="alpha-helical ferredoxin"/>
    <property type="match status" value="1"/>
</dbReference>